<dbReference type="HOGENOM" id="CLU_3241623_0_0_6"/>
<dbReference type="Proteomes" id="UP000032721">
    <property type="component" value="Chromosome"/>
</dbReference>
<name>A0A068QU94_9GAMM</name>
<evidence type="ECO:0000313" key="1">
    <source>
        <dbReference type="EMBL" id="CDG17420.1"/>
    </source>
</evidence>
<proteinExistence type="predicted"/>
<sequence>MMVFAPADTRETYLNGCGEDWQNRQQELQLTVSSLHDCVLTNL</sequence>
<dbReference type="STRING" id="351671.XDD1_1721"/>
<accession>A0A068QU94</accession>
<organism evidence="1 2">
    <name type="scientific">Xenorhabdus doucetiae</name>
    <dbReference type="NCBI Taxonomy" id="351671"/>
    <lineage>
        <taxon>Bacteria</taxon>
        <taxon>Pseudomonadati</taxon>
        <taxon>Pseudomonadota</taxon>
        <taxon>Gammaproteobacteria</taxon>
        <taxon>Enterobacterales</taxon>
        <taxon>Morganellaceae</taxon>
        <taxon>Xenorhabdus</taxon>
    </lineage>
</organism>
<dbReference type="KEGG" id="xdo:XDD1_1721"/>
<evidence type="ECO:0000313" key="2">
    <source>
        <dbReference type="Proteomes" id="UP000032721"/>
    </source>
</evidence>
<reference evidence="1 2" key="1">
    <citation type="submission" date="2013-07" db="EMBL/GenBank/DDBJ databases">
        <authorList>
            <person name="Genoscope - CEA"/>
        </authorList>
    </citation>
    <scope>NUCLEOTIDE SEQUENCE [LARGE SCALE GENOMIC DNA]</scope>
    <source>
        <strain evidence="2">FRM16 / DSM 17909</strain>
    </source>
</reference>
<dbReference type="AlphaFoldDB" id="A0A068QU94"/>
<gene>
    <name evidence="1" type="ORF">XDD1_1721</name>
</gene>
<dbReference type="EMBL" id="FO704550">
    <property type="protein sequence ID" value="CDG17420.1"/>
    <property type="molecule type" value="Genomic_DNA"/>
</dbReference>
<protein>
    <submittedName>
        <fullName evidence="1">Uncharacterized protein</fullName>
    </submittedName>
</protein>